<feature type="signal peptide" evidence="3">
    <location>
        <begin position="1"/>
        <end position="22"/>
    </location>
</feature>
<dbReference type="AlphaFoldDB" id="A0A8J6QP77"/>
<dbReference type="GO" id="GO:0045493">
    <property type="term" value="P:xylan catabolic process"/>
    <property type="evidence" value="ECO:0007669"/>
    <property type="project" value="UniProtKB-KW"/>
</dbReference>
<evidence type="ECO:0000256" key="2">
    <source>
        <dbReference type="ARBA" id="ARBA00023277"/>
    </source>
</evidence>
<dbReference type="GO" id="GO:0016787">
    <property type="term" value="F:hydrolase activity"/>
    <property type="evidence" value="ECO:0007669"/>
    <property type="project" value="UniProtKB-KW"/>
</dbReference>
<dbReference type="CDD" id="cd08994">
    <property type="entry name" value="GH43_62_32_68_117_130-like"/>
    <property type="match status" value="1"/>
</dbReference>
<reference evidence="4" key="1">
    <citation type="journal article" date="2013" name="Int. J. Syst. Evol. Microbiol.">
        <title>Aestuariibaculum suncheonense gen. nov., sp. nov., a marine bacterium of the family Flavobacteriaceae isolated from a tidal flat and emended descriptions of the genera Gaetbulibacter and Tamlana.</title>
        <authorList>
            <person name="Jeong S.H."/>
            <person name="Park M.S."/>
            <person name="Jin H.M."/>
            <person name="Lee K."/>
            <person name="Park W."/>
            <person name="Jeon C.O."/>
        </authorList>
    </citation>
    <scope>NUCLEOTIDE SEQUENCE</scope>
    <source>
        <strain evidence="4">SC17</strain>
    </source>
</reference>
<evidence type="ECO:0000256" key="3">
    <source>
        <dbReference type="SAM" id="SignalP"/>
    </source>
</evidence>
<sequence length="351" mass="40268">MLKQIRSLIIVLMSFTYTLVSAQSTNDDLSLKDSFKPITADNIFKTEGYYNWGTSILKTDDGKYHMFYSRWKKEYGFYGWLTHSEIAHATSKSPAGPWTYKETVLQGARENRWDAITAHNPKIKYFDGKYYLYYVGTNLGDKNFTEEELIETAHTGYGHANWKILRPNQRVGVAVANSINGPWKRFDTPLIEPSGPITTITVNPAITKAKDGNYYLIVKGDKPNEKRFIRNQAMAISKSPIGPFVIQEKPVIDYIDTEDMSMWYDEIRDRFYGVFHAHGFIGMVTSADGLHWEKAQNYELMPKEVKQEDGTKLIPDRLERPFIYHENGIPKVLGLAAKQGDESFSIFIPIE</sequence>
<gene>
    <name evidence="4" type="ORF">ICJ84_02020</name>
</gene>
<evidence type="ECO:0000313" key="4">
    <source>
        <dbReference type="EMBL" id="MBD0834204.1"/>
    </source>
</evidence>
<accession>A0A8J6QP77</accession>
<dbReference type="SUPFAM" id="SSF75005">
    <property type="entry name" value="Arabinanase/levansucrase/invertase"/>
    <property type="match status" value="2"/>
</dbReference>
<proteinExistence type="predicted"/>
<dbReference type="PANTHER" id="PTHR43772">
    <property type="entry name" value="ENDO-1,4-BETA-XYLANASE"/>
    <property type="match status" value="1"/>
</dbReference>
<keyword evidence="5" id="KW-1185">Reference proteome</keyword>
<dbReference type="PANTHER" id="PTHR43772:SF2">
    <property type="entry name" value="PUTATIVE (AFU_ORTHOLOGUE AFUA_2G04480)-RELATED"/>
    <property type="match status" value="1"/>
</dbReference>
<keyword evidence="3" id="KW-0732">Signal</keyword>
<dbReference type="Proteomes" id="UP000602057">
    <property type="component" value="Unassembled WGS sequence"/>
</dbReference>
<keyword evidence="4" id="KW-0378">Hydrolase</keyword>
<dbReference type="EMBL" id="JACVXC010000001">
    <property type="protein sequence ID" value="MBD0834204.1"/>
    <property type="molecule type" value="Genomic_DNA"/>
</dbReference>
<keyword evidence="2" id="KW-0119">Carbohydrate metabolism</keyword>
<dbReference type="InterPro" id="IPR023296">
    <property type="entry name" value="Glyco_hydro_beta-prop_sf"/>
</dbReference>
<keyword evidence="1" id="KW-0624">Polysaccharide degradation</keyword>
<protein>
    <submittedName>
        <fullName evidence="4">Glycoside hydrolase family protein</fullName>
    </submittedName>
</protein>
<organism evidence="4 5">
    <name type="scientific">Aestuariibaculum suncheonense</name>
    <dbReference type="NCBI Taxonomy" id="1028745"/>
    <lineage>
        <taxon>Bacteria</taxon>
        <taxon>Pseudomonadati</taxon>
        <taxon>Bacteroidota</taxon>
        <taxon>Flavobacteriia</taxon>
        <taxon>Flavobacteriales</taxon>
        <taxon>Flavobacteriaceae</taxon>
    </lineage>
</organism>
<reference evidence="4" key="2">
    <citation type="submission" date="2020-09" db="EMBL/GenBank/DDBJ databases">
        <authorList>
            <person name="Wu Z."/>
        </authorList>
    </citation>
    <scope>NUCLEOTIDE SEQUENCE</scope>
    <source>
        <strain evidence="4">SC17</strain>
    </source>
</reference>
<dbReference type="Gene3D" id="2.115.10.20">
    <property type="entry name" value="Glycosyl hydrolase domain, family 43"/>
    <property type="match status" value="1"/>
</dbReference>
<comment type="caution">
    <text evidence="4">The sequence shown here is derived from an EMBL/GenBank/DDBJ whole genome shotgun (WGS) entry which is preliminary data.</text>
</comment>
<feature type="chain" id="PRO_5035287827" evidence="3">
    <location>
        <begin position="23"/>
        <end position="351"/>
    </location>
</feature>
<dbReference type="InterPro" id="IPR052176">
    <property type="entry name" value="Glycosyl_Hydrlase_43_Enz"/>
</dbReference>
<evidence type="ECO:0000313" key="5">
    <source>
        <dbReference type="Proteomes" id="UP000602057"/>
    </source>
</evidence>
<evidence type="ECO:0000256" key="1">
    <source>
        <dbReference type="ARBA" id="ARBA00022651"/>
    </source>
</evidence>
<name>A0A8J6QP77_9FLAO</name>
<dbReference type="RefSeq" id="WP_188214689.1">
    <property type="nucleotide sequence ID" value="NZ_BAABGH010000004.1"/>
</dbReference>
<keyword evidence="1" id="KW-0858">Xylan degradation</keyword>